<comment type="subcellular location">
    <subcellularLocation>
        <location evidence="1 10">Cell membrane</location>
        <topology evidence="1 10">Multi-pass membrane protein</topology>
    </subcellularLocation>
</comment>
<accession>A0A6J0UXV3</accession>
<evidence type="ECO:0000259" key="11">
    <source>
        <dbReference type="PROSITE" id="PS50262"/>
    </source>
</evidence>
<dbReference type="GeneID" id="110086488"/>
<dbReference type="CDD" id="cd15225">
    <property type="entry name" value="7tmA_OR10A-like"/>
    <property type="match status" value="1"/>
</dbReference>
<evidence type="ECO:0000313" key="12">
    <source>
        <dbReference type="Proteomes" id="UP001652642"/>
    </source>
</evidence>
<keyword evidence="6 10" id="KW-1133">Transmembrane helix</keyword>
<dbReference type="InterPro" id="IPR000276">
    <property type="entry name" value="GPCR_Rhodpsn"/>
</dbReference>
<comment type="similarity">
    <text evidence="9">Belongs to the G-protein coupled receptor 1 family.</text>
</comment>
<keyword evidence="9" id="KW-0675">Receptor</keyword>
<dbReference type="OrthoDB" id="9975554at2759"/>
<dbReference type="Gene3D" id="1.20.1070.10">
    <property type="entry name" value="Rhodopsin 7-helix transmembrane proteins"/>
    <property type="match status" value="1"/>
</dbReference>
<feature type="transmembrane region" description="Helical" evidence="10">
    <location>
        <begin position="108"/>
        <end position="130"/>
    </location>
</feature>
<feature type="transmembrane region" description="Helical" evidence="10">
    <location>
        <begin position="70"/>
        <end position="88"/>
    </location>
</feature>
<dbReference type="InParanoid" id="A0A6J0UXV3"/>
<dbReference type="RefSeq" id="XP_020663084.2">
    <property type="nucleotide sequence ID" value="XM_020807425.2"/>
</dbReference>
<keyword evidence="8 9" id="KW-0807">Transducer</keyword>
<dbReference type="PRINTS" id="PR00237">
    <property type="entry name" value="GPCRRHODOPSN"/>
</dbReference>
<dbReference type="PROSITE" id="PS50262">
    <property type="entry name" value="G_PROTEIN_RECEP_F1_2"/>
    <property type="match status" value="1"/>
</dbReference>
<feature type="transmembrane region" description="Helical" evidence="10">
    <location>
        <begin position="282"/>
        <end position="301"/>
    </location>
</feature>
<dbReference type="PROSITE" id="PS00237">
    <property type="entry name" value="G_PROTEIN_RECEP_F1_1"/>
    <property type="match status" value="1"/>
</dbReference>
<evidence type="ECO:0000256" key="9">
    <source>
        <dbReference type="RuleBase" id="RU000688"/>
    </source>
</evidence>
<dbReference type="Pfam" id="PF13853">
    <property type="entry name" value="7tm_4"/>
    <property type="match status" value="1"/>
</dbReference>
<feature type="transmembrane region" description="Helical" evidence="10">
    <location>
        <begin position="150"/>
        <end position="174"/>
    </location>
</feature>
<dbReference type="Proteomes" id="UP001652642">
    <property type="component" value="Chromosome 6"/>
</dbReference>
<evidence type="ECO:0000313" key="13">
    <source>
        <dbReference type="RefSeq" id="XP_020663084.2"/>
    </source>
</evidence>
<evidence type="ECO:0000256" key="6">
    <source>
        <dbReference type="ARBA" id="ARBA00022989"/>
    </source>
</evidence>
<feature type="domain" description="G-protein coupled receptors family 1 profile" evidence="11">
    <location>
        <begin position="51"/>
        <end position="299"/>
    </location>
</feature>
<keyword evidence="12" id="KW-1185">Reference proteome</keyword>
<dbReference type="PRINTS" id="PR00245">
    <property type="entry name" value="OLFACTORYR"/>
</dbReference>
<sequence length="325" mass="36321">MPNSHLQMNAEQTRPWKNRSTVEEFILLGFQEHSIFLFLTFLGIYLAILLGNGLIVVVTTWDSALHTPMYFFLRSLSGLEMCYTSVTLPKMMANLLSGDLSISFPACATQMFFILFLGGTECFLLAAMAYDRYLAVCLPLHYMRLMSRKVSVGLVAGSFAISLPMQLLQVGLIFSLPFCGPKIDHFFCDIPAVLSLACADLYANEVSVYTENILFVIVPFVLILTSYAYITRTILRMPAGTGQQKAFSTCSSHLTVVSLFYGSVMLVYLHPQTPDSVKSDKVLSLLYTVIIPLCNPLIYTLRNREVKSSLSRLMSRKKRSEVSTG</sequence>
<feature type="transmembrane region" description="Helical" evidence="10">
    <location>
        <begin position="35"/>
        <end position="58"/>
    </location>
</feature>
<protein>
    <recommendedName>
        <fullName evidence="10">Olfactory receptor</fullName>
    </recommendedName>
</protein>
<keyword evidence="7 10" id="KW-0472">Membrane</keyword>
<keyword evidence="9" id="KW-0297">G-protein coupled receptor</keyword>
<dbReference type="GO" id="GO:0004930">
    <property type="term" value="F:G protein-coupled receptor activity"/>
    <property type="evidence" value="ECO:0007669"/>
    <property type="project" value="UniProtKB-KW"/>
</dbReference>
<feature type="transmembrane region" description="Helical" evidence="10">
    <location>
        <begin position="213"/>
        <end position="230"/>
    </location>
</feature>
<dbReference type="KEGG" id="pvt:110086488"/>
<evidence type="ECO:0000256" key="2">
    <source>
        <dbReference type="ARBA" id="ARBA00022475"/>
    </source>
</evidence>
<evidence type="ECO:0000256" key="1">
    <source>
        <dbReference type="ARBA" id="ARBA00004651"/>
    </source>
</evidence>
<dbReference type="SUPFAM" id="SSF81321">
    <property type="entry name" value="Family A G protein-coupled receptor-like"/>
    <property type="match status" value="1"/>
</dbReference>
<proteinExistence type="inferred from homology"/>
<evidence type="ECO:0000256" key="5">
    <source>
        <dbReference type="ARBA" id="ARBA00022725"/>
    </source>
</evidence>
<evidence type="ECO:0000256" key="10">
    <source>
        <dbReference type="RuleBase" id="RU363047"/>
    </source>
</evidence>
<evidence type="ECO:0000256" key="3">
    <source>
        <dbReference type="ARBA" id="ARBA00022606"/>
    </source>
</evidence>
<reference evidence="13" key="1">
    <citation type="submission" date="2025-08" db="UniProtKB">
        <authorList>
            <consortium name="RefSeq"/>
        </authorList>
    </citation>
    <scope>IDENTIFICATION</scope>
</reference>
<organism evidence="12 13">
    <name type="scientific">Pogona vitticeps</name>
    <name type="common">central bearded dragon</name>
    <dbReference type="NCBI Taxonomy" id="103695"/>
    <lineage>
        <taxon>Eukaryota</taxon>
        <taxon>Metazoa</taxon>
        <taxon>Chordata</taxon>
        <taxon>Craniata</taxon>
        <taxon>Vertebrata</taxon>
        <taxon>Euteleostomi</taxon>
        <taxon>Lepidosauria</taxon>
        <taxon>Squamata</taxon>
        <taxon>Bifurcata</taxon>
        <taxon>Unidentata</taxon>
        <taxon>Episquamata</taxon>
        <taxon>Toxicofera</taxon>
        <taxon>Iguania</taxon>
        <taxon>Acrodonta</taxon>
        <taxon>Agamidae</taxon>
        <taxon>Amphibolurinae</taxon>
        <taxon>Pogona</taxon>
    </lineage>
</organism>
<name>A0A6J0UXV3_9SAUR</name>
<keyword evidence="2 10" id="KW-1003">Cell membrane</keyword>
<keyword evidence="4 9" id="KW-0812">Transmembrane</keyword>
<dbReference type="GO" id="GO:0005886">
    <property type="term" value="C:plasma membrane"/>
    <property type="evidence" value="ECO:0007669"/>
    <property type="project" value="UniProtKB-SubCell"/>
</dbReference>
<dbReference type="InterPro" id="IPR017452">
    <property type="entry name" value="GPCR_Rhodpsn_7TM"/>
</dbReference>
<feature type="transmembrane region" description="Helical" evidence="10">
    <location>
        <begin position="251"/>
        <end position="270"/>
    </location>
</feature>
<dbReference type="GO" id="GO:0004984">
    <property type="term" value="F:olfactory receptor activity"/>
    <property type="evidence" value="ECO:0007669"/>
    <property type="project" value="InterPro"/>
</dbReference>
<dbReference type="AlphaFoldDB" id="A0A6J0UXV3"/>
<keyword evidence="5 10" id="KW-0552">Olfaction</keyword>
<gene>
    <name evidence="13" type="primary">LOC110086488</name>
</gene>
<dbReference type="InterPro" id="IPR000725">
    <property type="entry name" value="Olfact_rcpt"/>
</dbReference>
<dbReference type="PANTHER" id="PTHR26453">
    <property type="entry name" value="OLFACTORY RECEPTOR"/>
    <property type="match status" value="1"/>
</dbReference>
<evidence type="ECO:0000256" key="8">
    <source>
        <dbReference type="ARBA" id="ARBA00023224"/>
    </source>
</evidence>
<evidence type="ECO:0000256" key="7">
    <source>
        <dbReference type="ARBA" id="ARBA00023136"/>
    </source>
</evidence>
<keyword evidence="3 10" id="KW-0716">Sensory transduction</keyword>
<evidence type="ECO:0000256" key="4">
    <source>
        <dbReference type="ARBA" id="ARBA00022692"/>
    </source>
</evidence>